<keyword evidence="2 5" id="KW-0479">Metal-binding</keyword>
<keyword evidence="1 5" id="KW-0349">Heme</keyword>
<keyword evidence="8" id="KW-1185">Reference proteome</keyword>
<dbReference type="PANTHER" id="PTHR33546">
    <property type="entry name" value="LARGE, MULTIFUNCTIONAL SECRETED PROTEIN-RELATED"/>
    <property type="match status" value="1"/>
</dbReference>
<dbReference type="InterPro" id="IPR055557">
    <property type="entry name" value="DUF7133"/>
</dbReference>
<dbReference type="GO" id="GO:0046872">
    <property type="term" value="F:metal ion binding"/>
    <property type="evidence" value="ECO:0007669"/>
    <property type="project" value="UniProtKB-KW"/>
</dbReference>
<dbReference type="InterPro" id="IPR029062">
    <property type="entry name" value="Class_I_gatase-like"/>
</dbReference>
<dbReference type="InterPro" id="IPR013428">
    <property type="entry name" value="Membrane-bound_put_N"/>
</dbReference>
<dbReference type="InterPro" id="IPR016024">
    <property type="entry name" value="ARM-type_fold"/>
</dbReference>
<dbReference type="SUPFAM" id="SSF46626">
    <property type="entry name" value="Cytochrome c"/>
    <property type="match status" value="1"/>
</dbReference>
<dbReference type="Gene3D" id="1.25.10.10">
    <property type="entry name" value="Leucine-rich Repeat Variant"/>
    <property type="match status" value="1"/>
</dbReference>
<accession>A0A518EPN4</accession>
<dbReference type="Pfam" id="PF23500">
    <property type="entry name" value="DUF7133"/>
    <property type="match status" value="1"/>
</dbReference>
<dbReference type="Gene3D" id="1.10.760.10">
    <property type="entry name" value="Cytochrome c-like domain"/>
    <property type="match status" value="1"/>
</dbReference>
<dbReference type="Proteomes" id="UP000320390">
    <property type="component" value="Chromosome"/>
</dbReference>
<dbReference type="GO" id="GO:0020037">
    <property type="term" value="F:heme binding"/>
    <property type="evidence" value="ECO:0007669"/>
    <property type="project" value="InterPro"/>
</dbReference>
<dbReference type="GO" id="GO:0016798">
    <property type="term" value="F:hydrolase activity, acting on glycosyl bonds"/>
    <property type="evidence" value="ECO:0007669"/>
    <property type="project" value="InterPro"/>
</dbReference>
<dbReference type="SUPFAM" id="SSF49785">
    <property type="entry name" value="Galactose-binding domain-like"/>
    <property type="match status" value="1"/>
</dbReference>
<dbReference type="NCBIfam" id="TIGR02603">
    <property type="entry name" value="CxxCH_TIGR02603"/>
    <property type="match status" value="1"/>
</dbReference>
<dbReference type="InterPro" id="IPR011041">
    <property type="entry name" value="Quinoprot_gluc/sorb_DH_b-prop"/>
</dbReference>
<dbReference type="Gene3D" id="2.120.10.30">
    <property type="entry name" value="TolB, C-terminal domain"/>
    <property type="match status" value="1"/>
</dbReference>
<dbReference type="SUPFAM" id="SSF52317">
    <property type="entry name" value="Class I glutamine amidotransferase-like"/>
    <property type="match status" value="1"/>
</dbReference>
<dbReference type="NCBIfam" id="TIGR02604">
    <property type="entry name" value="Piru_Ver_Nterm"/>
    <property type="match status" value="1"/>
</dbReference>
<dbReference type="InterPro" id="IPR009056">
    <property type="entry name" value="Cyt_c-like_dom"/>
</dbReference>
<organism evidence="7 8">
    <name type="scientific">Saltatorellus ferox</name>
    <dbReference type="NCBI Taxonomy" id="2528018"/>
    <lineage>
        <taxon>Bacteria</taxon>
        <taxon>Pseudomonadati</taxon>
        <taxon>Planctomycetota</taxon>
        <taxon>Planctomycetia</taxon>
        <taxon>Planctomycetia incertae sedis</taxon>
        <taxon>Saltatorellus</taxon>
    </lineage>
</organism>
<dbReference type="EMBL" id="CP036434">
    <property type="protein sequence ID" value="QDV06039.1"/>
    <property type="molecule type" value="Genomic_DNA"/>
</dbReference>
<sequence>MPLPMSLTWPVAGQQPASVHDRVQVLFLGDDGHHVPRERAAAANVPLFQRDIQIEYTEDVRALEPANLGRFDVVLIYANTTVIEKEQEAALLEFVRDGGGLVALHCASYCFLNSPAYVELVGGQFSSHGRGTFTTRTVAPEHAVMQGYEGFTSWDETYVHTRHGDDRTILAVRERAADEPGGAGDEPWTWIREEGQGRVFYTAWGHDLRTWNQPGFIDLVARGTRWAAGKGPLDAVVARPPLEFIPTETGVPDYVPGQRTSARKEMQAPLSPADSMQHLAVAPGLEARLFASEPMLQGKPIHMAFDERGRAWVLETIDYPNERKDEGGLDRISILEDTDGDGTADRRTVFAEGLSIPTSLTFARGGVVVTQAPDTLFLRDTDGDDVADERTVLFRGWGTGDTHAGPSNLRLGPDNRIWGTVGYSGFRGKVGDETHQFSQAIFAFEPDGSALEVIASTTNNTWGLGFSEEASLFASTANGNPSVHAAVPARYYERVPGLSPGALQTIAERMELHPVTDRVRQVDFHGKYTAAAGHSLYTARLFPRRYWNRIAFVNSPTGHTIGQFELEHAGSDYVARDGWNLLASDDEWTAPTFSEVGPDGAVWVIDWYNYIVQHNPTPPGFETGKGNAYVSDLRDKKHGRIWRLVPIGADVPAASDLSKASPEDLVQLFGDENFATRQHAQRLLVERGELDVFDQLTAWLAVPNVDGIGSDPAALHSLWSLAGLGAFDGTAKDLGEDEIAEAEDALVRSLRHPAWSVRRAALELLPRAEWARDLVLSSGILNDSQAKVRLAALLALSEMPTSDEAGAAAFDALVAADEADDRWLGDAATIAAAAHDAGFLKALLCSRQAAAARSTETEERPNLVRNGSFETGSDRGLGADHWSVRTYGGEASQAIVSGVAHSGERSLRISSETGADSSAFTEIKLEPTATYRLSAWIKTEGFDRATGRGALLNVHELQSPEPVRTEGLEGTEDWRQVSVEFNASGRNQVSINCLLGGWGWSRGVAYYDDVVVERIAGDLLGGAVGRALPRVMRAYAARGPSESIVSTLARLGDAPPALAGRLLEGLASGWPASVVPGLDEADRATLSALARSLDADTSAQLVELLGRWNVDLGGAVDIAELTRGLAARVASGDEATAARIAAAERLVSLAGRDADRATLAGVLAPLEPNSEPDLAAGLVRALGASSSEGVAEVILAAWPRLGPQAQRAASATLLRRDSWSRALLARIADGTLPASVIDAVQWSQLGERAATGEDGDALAALVAAARGAAADPDRAAVIEAYRGTLTMPSDPERGHQMFSQHCAKCHVIAGEGARLGPELDGIGARAPEELLIAILDPNRSVEGTYQLWTARTAGGEIVAGRLVSETRTSIELVDANGESHLLERSEVAAIVPSKLSLMPAGLEADLGEQGMADLLAFLARQH</sequence>
<evidence type="ECO:0000256" key="3">
    <source>
        <dbReference type="ARBA" id="ARBA00022801"/>
    </source>
</evidence>
<evidence type="ECO:0000256" key="5">
    <source>
        <dbReference type="PROSITE-ProRule" id="PRU00433"/>
    </source>
</evidence>
<evidence type="ECO:0000256" key="4">
    <source>
        <dbReference type="ARBA" id="ARBA00023004"/>
    </source>
</evidence>
<dbReference type="InterPro" id="IPR029010">
    <property type="entry name" value="ThuA-like"/>
</dbReference>
<dbReference type="SUPFAM" id="SSF48371">
    <property type="entry name" value="ARM repeat"/>
    <property type="match status" value="1"/>
</dbReference>
<dbReference type="InterPro" id="IPR003305">
    <property type="entry name" value="CenC_carb-bd"/>
</dbReference>
<keyword evidence="3" id="KW-0378">Hydrolase</keyword>
<dbReference type="Pfam" id="PF06283">
    <property type="entry name" value="ThuA"/>
    <property type="match status" value="1"/>
</dbReference>
<dbReference type="Gene3D" id="3.40.50.880">
    <property type="match status" value="1"/>
</dbReference>
<evidence type="ECO:0000256" key="1">
    <source>
        <dbReference type="ARBA" id="ARBA00022617"/>
    </source>
</evidence>
<dbReference type="InterPro" id="IPR013427">
    <property type="entry name" value="Haem-bd_dom_put"/>
</dbReference>
<feature type="domain" description="Cytochrome c" evidence="6">
    <location>
        <begin position="1289"/>
        <end position="1422"/>
    </location>
</feature>
<dbReference type="GO" id="GO:0009055">
    <property type="term" value="F:electron transfer activity"/>
    <property type="evidence" value="ECO:0007669"/>
    <property type="project" value="InterPro"/>
</dbReference>
<gene>
    <name evidence="7" type="ORF">Poly30_15430</name>
</gene>
<keyword evidence="4 5" id="KW-0408">Iron</keyword>
<dbReference type="SUPFAM" id="SSF50952">
    <property type="entry name" value="Soluble quinoprotein glucose dehydrogenase"/>
    <property type="match status" value="1"/>
</dbReference>
<dbReference type="InterPro" id="IPR008979">
    <property type="entry name" value="Galactose-bd-like_sf"/>
</dbReference>
<dbReference type="Pfam" id="PF00034">
    <property type="entry name" value="Cytochrom_C"/>
    <property type="match status" value="1"/>
</dbReference>
<dbReference type="InterPro" id="IPR036909">
    <property type="entry name" value="Cyt_c-like_dom_sf"/>
</dbReference>
<dbReference type="PANTHER" id="PTHR33546:SF1">
    <property type="entry name" value="LARGE, MULTIFUNCTIONAL SECRETED PROTEIN"/>
    <property type="match status" value="1"/>
</dbReference>
<protein>
    <submittedName>
        <fullName evidence="7">Trehalose utilization</fullName>
    </submittedName>
</protein>
<dbReference type="PROSITE" id="PS51007">
    <property type="entry name" value="CYTC"/>
    <property type="match status" value="1"/>
</dbReference>
<evidence type="ECO:0000313" key="8">
    <source>
        <dbReference type="Proteomes" id="UP000320390"/>
    </source>
</evidence>
<name>A0A518EPN4_9BACT</name>
<dbReference type="InterPro" id="IPR011989">
    <property type="entry name" value="ARM-like"/>
</dbReference>
<dbReference type="Pfam" id="PF02018">
    <property type="entry name" value="CBM_4_9"/>
    <property type="match status" value="1"/>
</dbReference>
<evidence type="ECO:0000256" key="2">
    <source>
        <dbReference type="ARBA" id="ARBA00022723"/>
    </source>
</evidence>
<evidence type="ECO:0000259" key="6">
    <source>
        <dbReference type="PROSITE" id="PS51007"/>
    </source>
</evidence>
<dbReference type="Gene3D" id="2.60.120.260">
    <property type="entry name" value="Galactose-binding domain-like"/>
    <property type="match status" value="1"/>
</dbReference>
<proteinExistence type="predicted"/>
<dbReference type="InterPro" id="IPR011042">
    <property type="entry name" value="6-blade_b-propeller_TolB-like"/>
</dbReference>
<reference evidence="7 8" key="1">
    <citation type="submission" date="2019-02" db="EMBL/GenBank/DDBJ databases">
        <title>Deep-cultivation of Planctomycetes and their phenomic and genomic characterization uncovers novel biology.</title>
        <authorList>
            <person name="Wiegand S."/>
            <person name="Jogler M."/>
            <person name="Boedeker C."/>
            <person name="Pinto D."/>
            <person name="Vollmers J."/>
            <person name="Rivas-Marin E."/>
            <person name="Kohn T."/>
            <person name="Peeters S.H."/>
            <person name="Heuer A."/>
            <person name="Rast P."/>
            <person name="Oberbeckmann S."/>
            <person name="Bunk B."/>
            <person name="Jeske O."/>
            <person name="Meyerdierks A."/>
            <person name="Storesund J.E."/>
            <person name="Kallscheuer N."/>
            <person name="Luecker S."/>
            <person name="Lage O.M."/>
            <person name="Pohl T."/>
            <person name="Merkel B.J."/>
            <person name="Hornburger P."/>
            <person name="Mueller R.-W."/>
            <person name="Bruemmer F."/>
            <person name="Labrenz M."/>
            <person name="Spormann A.M."/>
            <person name="Op den Camp H."/>
            <person name="Overmann J."/>
            <person name="Amann R."/>
            <person name="Jetten M.S.M."/>
            <person name="Mascher T."/>
            <person name="Medema M.H."/>
            <person name="Devos D.P."/>
            <person name="Kaster A.-K."/>
            <person name="Ovreas L."/>
            <person name="Rohde M."/>
            <person name="Galperin M.Y."/>
            <person name="Jogler C."/>
        </authorList>
    </citation>
    <scope>NUCLEOTIDE SEQUENCE [LARGE SCALE GENOMIC DNA]</scope>
    <source>
        <strain evidence="7 8">Poly30</strain>
    </source>
</reference>
<evidence type="ECO:0000313" key="7">
    <source>
        <dbReference type="EMBL" id="QDV06039.1"/>
    </source>
</evidence>